<name>A0A345AMM0_STACR</name>
<organism evidence="2">
    <name type="scientific">Staphylococcus chromogenes</name>
    <name type="common">Staphylococcus hyicus subsp. chromogenes</name>
    <dbReference type="NCBI Taxonomy" id="46126"/>
    <lineage>
        <taxon>Bacteria</taxon>
        <taxon>Bacillati</taxon>
        <taxon>Bacillota</taxon>
        <taxon>Bacilli</taxon>
        <taxon>Bacillales</taxon>
        <taxon>Staphylococcaceae</taxon>
        <taxon>Staphylococcus</taxon>
    </lineage>
</organism>
<dbReference type="EMBL" id="MH431899">
    <property type="protein sequence ID" value="AXF37692.1"/>
    <property type="molecule type" value="Genomic_DNA"/>
</dbReference>
<evidence type="ECO:0000259" key="1">
    <source>
        <dbReference type="Pfam" id="PF23343"/>
    </source>
</evidence>
<dbReference type="AlphaFoldDB" id="A0A345AMM0"/>
<feature type="domain" description="Replication-associated protein ORF2/G2P" evidence="1">
    <location>
        <begin position="68"/>
        <end position="186"/>
    </location>
</feature>
<dbReference type="RefSeq" id="WP_050438853.1">
    <property type="nucleotide sequence ID" value="NZ_MH431899.1"/>
</dbReference>
<proteinExistence type="predicted"/>
<accession>A0A345AMM0</accession>
<dbReference type="InterPro" id="IPR056906">
    <property type="entry name" value="ORF2/G2P_dom"/>
</dbReference>
<evidence type="ECO:0000313" key="2">
    <source>
        <dbReference type="EMBL" id="AXF37692.1"/>
    </source>
</evidence>
<protein>
    <recommendedName>
        <fullName evidence="1">Replication-associated protein ORF2/G2P domain-containing protein</fullName>
    </recommendedName>
</protein>
<keyword evidence="2" id="KW-0614">Plasmid</keyword>
<geneLocation type="plasmid" evidence="2">
    <name>pSch-734Lar</name>
</geneLocation>
<sequence>MEQYNVVEITLPKKTIYRVHQNNIFSGFKIEYRESQKKNTIESRRRSNSRAKKRIQDLINLNFTNDFSFLTLTYRENLMNIELSNKVFTSFIRRLKYYLKQKKTFTNFKYIAVLENQKRGSIHYHIICNLPKYINFKDLIKIWNKTIKQNKNIKTKGGSVKIKFSEDSHYNSENLGFYLTKYLTKNFNNPLFCGKKLYFCSKNLKKPIRKNHLIDFKNKDLEIENVIKELEEKLLIDTTKILKYNSYINPYTNKEIFFLEIKNN</sequence>
<dbReference type="Pfam" id="PF23343">
    <property type="entry name" value="REP_ORF2-G2P"/>
    <property type="match status" value="1"/>
</dbReference>
<reference evidence="2" key="1">
    <citation type="submission" date="2018-06" db="EMBL/GenBank/DDBJ databases">
        <title>Characterization of erythromycin-resistant staphylococci of Greek origin.</title>
        <authorList>
            <person name="Papagiannitsis C.C."/>
            <person name="Petinaki E."/>
        </authorList>
    </citation>
    <scope>NUCLEOTIDE SEQUENCE</scope>
    <source>
        <strain evidence="2">Sch-734Lar</strain>
        <plasmid evidence="2">pSch-734Lar</plasmid>
    </source>
</reference>